<dbReference type="AlphaFoldDB" id="A0A1Y6APH3"/>
<reference evidence="2" key="1">
    <citation type="submission" date="2017-04" db="EMBL/GenBank/DDBJ databases">
        <authorList>
            <person name="Criscuolo A."/>
        </authorList>
    </citation>
    <scope>NUCLEOTIDE SEQUENCE [LARGE SCALE GENOMIC DNA]</scope>
</reference>
<accession>A0A1Y6APH3</accession>
<evidence type="ECO:0000313" key="2">
    <source>
        <dbReference type="Proteomes" id="UP000194439"/>
    </source>
</evidence>
<dbReference type="Proteomes" id="UP000194439">
    <property type="component" value="Unassembled WGS sequence"/>
</dbReference>
<gene>
    <name evidence="1" type="ORF">BACERE00185_05052</name>
</gene>
<organism evidence="1 2">
    <name type="scientific">Bacillus mobilis</name>
    <dbReference type="NCBI Taxonomy" id="2026190"/>
    <lineage>
        <taxon>Bacteria</taxon>
        <taxon>Bacillati</taxon>
        <taxon>Bacillota</taxon>
        <taxon>Bacilli</taxon>
        <taxon>Bacillales</taxon>
        <taxon>Bacillaceae</taxon>
        <taxon>Bacillus</taxon>
        <taxon>Bacillus cereus group</taxon>
    </lineage>
</organism>
<name>A0A1Y6APH3_9BACI</name>
<sequence length="33" mass="4051">MNEYTNLTEDILKEKEPDLAIKLFSEWRHYIPL</sequence>
<proteinExistence type="predicted"/>
<dbReference type="EMBL" id="FWZD01000073">
    <property type="protein sequence ID" value="SME46222.1"/>
    <property type="molecule type" value="Genomic_DNA"/>
</dbReference>
<protein>
    <submittedName>
        <fullName evidence="1">Uncharacterized protein</fullName>
    </submittedName>
</protein>
<evidence type="ECO:0000313" key="1">
    <source>
        <dbReference type="EMBL" id="SME46222.1"/>
    </source>
</evidence>